<keyword evidence="2" id="KW-1185">Reference proteome</keyword>
<dbReference type="PROSITE" id="PS51257">
    <property type="entry name" value="PROKAR_LIPOPROTEIN"/>
    <property type="match status" value="1"/>
</dbReference>
<reference evidence="1 2" key="1">
    <citation type="submission" date="2021-01" db="EMBL/GenBank/DDBJ databases">
        <title>Carboxyliciviraga sp.nov., isolated from coastal sediments.</title>
        <authorList>
            <person name="Lu D."/>
            <person name="Zhang T."/>
        </authorList>
    </citation>
    <scope>NUCLEOTIDE SEQUENCE [LARGE SCALE GENOMIC DNA]</scope>
    <source>
        <strain evidence="1 2">N1Y132</strain>
    </source>
</reference>
<sequence>MKRLNIVGILLLIVVLASCKSIEISGSGHEEYPEFKDGYRDGDPDEVKYTTVEEWKKLEEEKKAAEEEQAIKEKKKK</sequence>
<comment type="caution">
    <text evidence="1">The sequence shown here is derived from an EMBL/GenBank/DDBJ whole genome shotgun (WGS) entry which is preliminary data.</text>
</comment>
<evidence type="ECO:0000313" key="1">
    <source>
        <dbReference type="EMBL" id="MBK3515989.1"/>
    </source>
</evidence>
<name>A0ABS1HFM2_9BACT</name>
<dbReference type="Proteomes" id="UP000605676">
    <property type="component" value="Unassembled WGS sequence"/>
</dbReference>
<dbReference type="EMBL" id="JAENRR010000002">
    <property type="protein sequence ID" value="MBK3515989.1"/>
    <property type="molecule type" value="Genomic_DNA"/>
</dbReference>
<organism evidence="1 2">
    <name type="scientific">Carboxylicivirga marina</name>
    <dbReference type="NCBI Taxonomy" id="2800988"/>
    <lineage>
        <taxon>Bacteria</taxon>
        <taxon>Pseudomonadati</taxon>
        <taxon>Bacteroidota</taxon>
        <taxon>Bacteroidia</taxon>
        <taxon>Marinilabiliales</taxon>
        <taxon>Marinilabiliaceae</taxon>
        <taxon>Carboxylicivirga</taxon>
    </lineage>
</organism>
<evidence type="ECO:0000313" key="2">
    <source>
        <dbReference type="Proteomes" id="UP000605676"/>
    </source>
</evidence>
<proteinExistence type="predicted"/>
<accession>A0ABS1HFM2</accession>
<dbReference type="RefSeq" id="WP_200463221.1">
    <property type="nucleotide sequence ID" value="NZ_JAENRR010000002.1"/>
</dbReference>
<gene>
    <name evidence="1" type="ORF">JIV24_01470</name>
</gene>
<protein>
    <submittedName>
        <fullName evidence="1">Uncharacterized protein</fullName>
    </submittedName>
</protein>